<dbReference type="Proteomes" id="UP000267223">
    <property type="component" value="Unassembled WGS sequence"/>
</dbReference>
<name>A0A3M9N8C8_9BACT</name>
<organism evidence="1 2">
    <name type="scientific">Hanamia caeni</name>
    <dbReference type="NCBI Taxonomy" id="2294116"/>
    <lineage>
        <taxon>Bacteria</taxon>
        <taxon>Pseudomonadati</taxon>
        <taxon>Bacteroidota</taxon>
        <taxon>Chitinophagia</taxon>
        <taxon>Chitinophagales</taxon>
        <taxon>Chitinophagaceae</taxon>
        <taxon>Hanamia</taxon>
    </lineage>
</organism>
<evidence type="ECO:0000313" key="1">
    <source>
        <dbReference type="EMBL" id="RNI33615.1"/>
    </source>
</evidence>
<comment type="caution">
    <text evidence="1">The sequence shown here is derived from an EMBL/GenBank/DDBJ whole genome shotgun (WGS) entry which is preliminary data.</text>
</comment>
<sequence length="187" mass="21926">MNDICLNVGKNRYRITECEFYYLDKDNHEDPYVHGEQQQMTTGQLYYNKARGLDITFGNASYPTFGGILIRGIKNLETNQYINQITKIVSEVFIALGNIVEEKGCIYLSELEERKIKIEKPIQSTRIGLREWEDDNKNYLDKPYRFIVELVPEHRFKEKEKVVKNLLAENKLSREGAKTILSYYPSN</sequence>
<protein>
    <submittedName>
        <fullName evidence="1">Uncharacterized protein</fullName>
    </submittedName>
</protein>
<proteinExistence type="predicted"/>
<keyword evidence="2" id="KW-1185">Reference proteome</keyword>
<dbReference type="EMBL" id="RJJR01000018">
    <property type="protein sequence ID" value="RNI33615.1"/>
    <property type="molecule type" value="Genomic_DNA"/>
</dbReference>
<gene>
    <name evidence="1" type="ORF">EFY79_18520</name>
</gene>
<reference evidence="1 2" key="1">
    <citation type="submission" date="2018-11" db="EMBL/GenBank/DDBJ databases">
        <title>Draft genome sequence of Ferruginibacter sp. BO-59.</title>
        <authorList>
            <person name="Im W.T."/>
        </authorList>
    </citation>
    <scope>NUCLEOTIDE SEQUENCE [LARGE SCALE GENOMIC DNA]</scope>
    <source>
        <strain evidence="1 2">BO-59</strain>
    </source>
</reference>
<dbReference type="AlphaFoldDB" id="A0A3M9N8C8"/>
<evidence type="ECO:0000313" key="2">
    <source>
        <dbReference type="Proteomes" id="UP000267223"/>
    </source>
</evidence>
<accession>A0A3M9N8C8</accession>